<dbReference type="RefSeq" id="WP_024727405.1">
    <property type="nucleotide sequence ID" value="NZ_JACOOS010000005.1"/>
</dbReference>
<proteinExistence type="inferred from homology"/>
<feature type="coiled-coil region" evidence="4">
    <location>
        <begin position="424"/>
        <end position="457"/>
    </location>
</feature>
<evidence type="ECO:0000256" key="1">
    <source>
        <dbReference type="ARBA" id="ARBA00006930"/>
    </source>
</evidence>
<evidence type="ECO:0000256" key="2">
    <source>
        <dbReference type="ARBA" id="ARBA00011322"/>
    </source>
</evidence>
<dbReference type="Gene3D" id="3.40.50.300">
    <property type="entry name" value="P-loop containing nucleotide triphosphate hydrolases"/>
    <property type="match status" value="2"/>
</dbReference>
<keyword evidence="6" id="KW-1185">Reference proteome</keyword>
<keyword evidence="4" id="KW-0175">Coiled coil</keyword>
<accession>A0ABR7FPT9</accession>
<comment type="similarity">
    <text evidence="1">Belongs to the SMC family. SbcC subfamily.</text>
</comment>
<dbReference type="EMBL" id="JACOOS010000005">
    <property type="protein sequence ID" value="MBC5677234.1"/>
    <property type="molecule type" value="Genomic_DNA"/>
</dbReference>
<evidence type="ECO:0000256" key="4">
    <source>
        <dbReference type="SAM" id="Coils"/>
    </source>
</evidence>
<organism evidence="5 6">
    <name type="scientific">Anaerostipes hominis</name>
    <name type="common">ex Liu et al. 2021</name>
    <dbReference type="NCBI Taxonomy" id="2763018"/>
    <lineage>
        <taxon>Bacteria</taxon>
        <taxon>Bacillati</taxon>
        <taxon>Bacillota</taxon>
        <taxon>Clostridia</taxon>
        <taxon>Lachnospirales</taxon>
        <taxon>Lachnospiraceae</taxon>
        <taxon>Anaerostipes</taxon>
    </lineage>
</organism>
<feature type="coiled-coil region" evidence="4">
    <location>
        <begin position="277"/>
        <end position="304"/>
    </location>
</feature>
<evidence type="ECO:0000313" key="5">
    <source>
        <dbReference type="EMBL" id="MBC5677234.1"/>
    </source>
</evidence>
<evidence type="ECO:0000313" key="6">
    <source>
        <dbReference type="Proteomes" id="UP000635828"/>
    </source>
</evidence>
<dbReference type="InterPro" id="IPR027417">
    <property type="entry name" value="P-loop_NTPase"/>
</dbReference>
<dbReference type="SUPFAM" id="SSF52540">
    <property type="entry name" value="P-loop containing nucleoside triphosphate hydrolases"/>
    <property type="match status" value="1"/>
</dbReference>
<dbReference type="PANTHER" id="PTHR32114:SF2">
    <property type="entry name" value="ABC TRANSPORTER ABCH.3"/>
    <property type="match status" value="1"/>
</dbReference>
<dbReference type="Proteomes" id="UP000635828">
    <property type="component" value="Unassembled WGS sequence"/>
</dbReference>
<dbReference type="Pfam" id="PF11398">
    <property type="entry name" value="DUF2813"/>
    <property type="match status" value="1"/>
</dbReference>
<sequence length="605" mass="68978">MEMKTIEIYGFEGITKSILYPQKINLLLGENGTGKSSTLRAIRYALTGEHGDHFINMHVASCRVVIEFTNGIIISREATPNAKGAMITKCRMNGKATTAKSITEFLTQEGYDSASLKLMTAGDIANALPDSEGLAEYILSQLNMNLSFESIEKHAGKINPKTVELMRRYFPEGNFSIDKITEVHDTIKTERTILNRKLKEHQAKAVFHGITPGRTEAEIQKDLNEILKVEASKDAVKEAHASYQQALAARNKILAEIKVQEELYDAMEVVRPNPAQREKIEKEIKNLKKQAANLTRMETTLLQNIEMYETTLDNLSSNCCPLSEKLVCKTDKNEIKGELQELKQRNKEELNLVRDSISTNKIRMEAEEKKLNDFTKGEAAYQKKLNICSKITLLKSNLPQVPIKPAKPPEEETKNEDFSKKKILENEKKNLEDYKYAKKEKQKADSLQADIDIYTDAINFLSPKEAGGIKEKILMSALSVFVSHCQDRARQLNFPFTLQLHCKKGLEFYCEDKYGNSIPVRKASEGEQIHLVFLILDMINQLTNTKFLIIDNFNHMDKANFESLIRLLQRKEVADEYEHIFVAQLPFQEIQDYLENKQKLNVISM</sequence>
<dbReference type="PANTHER" id="PTHR32114">
    <property type="entry name" value="ABC TRANSPORTER ABCH.3"/>
    <property type="match status" value="1"/>
</dbReference>
<name>A0ABR7FPT9_9FIRM</name>
<protein>
    <recommendedName>
        <fullName evidence="3">Nuclease SbcCD subunit C</fullName>
    </recommendedName>
</protein>
<dbReference type="InterPro" id="IPR022602">
    <property type="entry name" value="DUF2813"/>
</dbReference>
<evidence type="ECO:0000256" key="3">
    <source>
        <dbReference type="ARBA" id="ARBA00013368"/>
    </source>
</evidence>
<reference evidence="5 6" key="1">
    <citation type="submission" date="2020-08" db="EMBL/GenBank/DDBJ databases">
        <title>Genome public.</title>
        <authorList>
            <person name="Liu C."/>
            <person name="Sun Q."/>
        </authorList>
    </citation>
    <scope>NUCLEOTIDE SEQUENCE [LARGE SCALE GENOMIC DNA]</scope>
    <source>
        <strain evidence="5 6">NSJ-7</strain>
    </source>
</reference>
<gene>
    <name evidence="5" type="ORF">H8S22_06310</name>
</gene>
<comment type="subunit">
    <text evidence="2">Heterodimer of SbcC and SbcD.</text>
</comment>
<comment type="caution">
    <text evidence="5">The sequence shown here is derived from an EMBL/GenBank/DDBJ whole genome shotgun (WGS) entry which is preliminary data.</text>
</comment>